<organism evidence="2 3">
    <name type="scientific">Postia placenta MAD-698-R-SB12</name>
    <dbReference type="NCBI Taxonomy" id="670580"/>
    <lineage>
        <taxon>Eukaryota</taxon>
        <taxon>Fungi</taxon>
        <taxon>Dikarya</taxon>
        <taxon>Basidiomycota</taxon>
        <taxon>Agaricomycotina</taxon>
        <taxon>Agaricomycetes</taxon>
        <taxon>Polyporales</taxon>
        <taxon>Adustoporiaceae</taxon>
        <taxon>Rhodonia</taxon>
    </lineage>
</organism>
<feature type="compositionally biased region" description="Polar residues" evidence="1">
    <location>
        <begin position="87"/>
        <end position="103"/>
    </location>
</feature>
<keyword evidence="3" id="KW-1185">Reference proteome</keyword>
<feature type="compositionally biased region" description="Basic and acidic residues" evidence="1">
    <location>
        <begin position="229"/>
        <end position="247"/>
    </location>
</feature>
<evidence type="ECO:0000313" key="3">
    <source>
        <dbReference type="Proteomes" id="UP000194127"/>
    </source>
</evidence>
<dbReference type="RefSeq" id="XP_024337499.1">
    <property type="nucleotide sequence ID" value="XM_024479431.1"/>
</dbReference>
<dbReference type="GeneID" id="36324381"/>
<protein>
    <submittedName>
        <fullName evidence="2">Uncharacterized protein</fullName>
    </submittedName>
</protein>
<feature type="compositionally biased region" description="Low complexity" evidence="1">
    <location>
        <begin position="10"/>
        <end position="20"/>
    </location>
</feature>
<feature type="region of interest" description="Disordered" evidence="1">
    <location>
        <begin position="28"/>
        <end position="330"/>
    </location>
</feature>
<sequence length="330" mass="35955">MQQGQFSHPAGTAGVAYAGGAASSNIGSHLRETVQTTAKDPAVERVRASDRASPKEDSSSSQSAKRPMREKDAQNIRESPRTRDRSQTVSSISSLDGHSSQRTPEYRGSPQYQTPLASPGERSATYPQYAPEGYQVQATATQGPTPPTRKPVPAIDATASRVTPPASSKLAASSHTPPLQAMAARPPDRSLPVQEEPEEDVGHYIEHEPEYEDRHRDSPTPSDAYPDAHGSRYDARHEQARGLRHPEDDEETLNEEVDEQRKQAKSSEDSESGSGFTPRSPSVNLPERPAQYASANGQYAQAGATLRRPPRSTRRLCESSIVRARPTNWA</sequence>
<proteinExistence type="predicted"/>
<feature type="compositionally biased region" description="Basic and acidic residues" evidence="1">
    <location>
        <begin position="259"/>
        <end position="268"/>
    </location>
</feature>
<accession>A0A1X6MWF2</accession>
<feature type="compositionally biased region" description="Polar residues" evidence="1">
    <location>
        <begin position="28"/>
        <end position="38"/>
    </location>
</feature>
<evidence type="ECO:0000313" key="2">
    <source>
        <dbReference type="EMBL" id="OSX60705.1"/>
    </source>
</evidence>
<feature type="compositionally biased region" description="Polar residues" evidence="1">
    <location>
        <begin position="272"/>
        <end position="283"/>
    </location>
</feature>
<feature type="compositionally biased region" description="Basic and acidic residues" evidence="1">
    <location>
        <begin position="67"/>
        <end position="86"/>
    </location>
</feature>
<dbReference type="OrthoDB" id="3243310at2759"/>
<dbReference type="EMBL" id="KZ110600">
    <property type="protein sequence ID" value="OSX60705.1"/>
    <property type="molecule type" value="Genomic_DNA"/>
</dbReference>
<feature type="compositionally biased region" description="Acidic residues" evidence="1">
    <location>
        <begin position="248"/>
        <end position="258"/>
    </location>
</feature>
<dbReference type="STRING" id="670580.A0A1X6MWF2"/>
<gene>
    <name evidence="2" type="ORF">POSPLADRAFT_1048082</name>
</gene>
<name>A0A1X6MWF2_9APHY</name>
<dbReference type="AlphaFoldDB" id="A0A1X6MWF2"/>
<reference evidence="2 3" key="1">
    <citation type="submission" date="2017-04" db="EMBL/GenBank/DDBJ databases">
        <title>Genome Sequence of the Model Brown-Rot Fungus Postia placenta SB12.</title>
        <authorList>
            <consortium name="DOE Joint Genome Institute"/>
            <person name="Gaskell J."/>
            <person name="Kersten P."/>
            <person name="Larrondo L.F."/>
            <person name="Canessa P."/>
            <person name="Martinez D."/>
            <person name="Hibbett D."/>
            <person name="Schmoll M."/>
            <person name="Kubicek C.P."/>
            <person name="Martinez A.T."/>
            <person name="Yadav J."/>
            <person name="Master E."/>
            <person name="Magnuson J.K."/>
            <person name="James T."/>
            <person name="Yaver D."/>
            <person name="Berka R."/>
            <person name="Labutti K."/>
            <person name="Lipzen A."/>
            <person name="Aerts A."/>
            <person name="Barry K."/>
            <person name="Henrissat B."/>
            <person name="Blanchette R."/>
            <person name="Grigoriev I."/>
            <person name="Cullen D."/>
        </authorList>
    </citation>
    <scope>NUCLEOTIDE SEQUENCE [LARGE SCALE GENOMIC DNA]</scope>
    <source>
        <strain evidence="2 3">MAD-698-R-SB12</strain>
    </source>
</reference>
<feature type="region of interest" description="Disordered" evidence="1">
    <location>
        <begin position="1"/>
        <end position="20"/>
    </location>
</feature>
<feature type="compositionally biased region" description="Basic and acidic residues" evidence="1">
    <location>
        <begin position="41"/>
        <end position="58"/>
    </location>
</feature>
<dbReference type="Proteomes" id="UP000194127">
    <property type="component" value="Unassembled WGS sequence"/>
</dbReference>
<evidence type="ECO:0000256" key="1">
    <source>
        <dbReference type="SAM" id="MobiDB-lite"/>
    </source>
</evidence>
<feature type="compositionally biased region" description="Basic and acidic residues" evidence="1">
    <location>
        <begin position="200"/>
        <end position="218"/>
    </location>
</feature>